<evidence type="ECO:0000313" key="3">
    <source>
        <dbReference type="EMBL" id="BBB89557.1"/>
    </source>
</evidence>
<dbReference type="Proteomes" id="UP000276437">
    <property type="component" value="Chromosome"/>
</dbReference>
<evidence type="ECO:0000259" key="1">
    <source>
        <dbReference type="Pfam" id="PF23234"/>
    </source>
</evidence>
<dbReference type="Pfam" id="PF23235">
    <property type="entry name" value="WHD_3rd_Lhr"/>
    <property type="match status" value="1"/>
</dbReference>
<name>A0A348AEQ9_9FIRM</name>
<keyword evidence="3" id="KW-0378">Hydrolase</keyword>
<organism evidence="3 4">
    <name type="scientific">Methylomusa anaerophila</name>
    <dbReference type="NCBI Taxonomy" id="1930071"/>
    <lineage>
        <taxon>Bacteria</taxon>
        <taxon>Bacillati</taxon>
        <taxon>Bacillota</taxon>
        <taxon>Negativicutes</taxon>
        <taxon>Selenomonadales</taxon>
        <taxon>Sporomusaceae</taxon>
        <taxon>Methylomusa</taxon>
    </lineage>
</organism>
<gene>
    <name evidence="3" type="ORF">MAMMFC1_00190</name>
</gene>
<protein>
    <submittedName>
        <fullName evidence="3">Putative ATP-dependent helicase Lhr</fullName>
    </submittedName>
</protein>
<keyword evidence="3" id="KW-0347">Helicase</keyword>
<keyword evidence="3" id="KW-0067">ATP-binding</keyword>
<dbReference type="Pfam" id="PF23234">
    <property type="entry name" value="WHD_4th_Lhr"/>
    <property type="match status" value="1"/>
</dbReference>
<keyword evidence="3" id="KW-0547">Nucleotide-binding</keyword>
<dbReference type="RefSeq" id="WP_126305690.1">
    <property type="nucleotide sequence ID" value="NZ_AP018449.1"/>
</dbReference>
<dbReference type="EMBL" id="AP018449">
    <property type="protein sequence ID" value="BBB89557.1"/>
    <property type="molecule type" value="Genomic_DNA"/>
</dbReference>
<feature type="domain" description="Large helicase-related protein winged-helix" evidence="1">
    <location>
        <begin position="347"/>
        <end position="426"/>
    </location>
</feature>
<feature type="domain" description="Large helicase-related protein winged-helix" evidence="2">
    <location>
        <begin position="159"/>
        <end position="243"/>
    </location>
</feature>
<proteinExistence type="predicted"/>
<dbReference type="AlphaFoldDB" id="A0A348AEQ9"/>
<reference evidence="3 4" key="1">
    <citation type="journal article" date="2018" name="Int. J. Syst. Evol. Microbiol.">
        <title>Methylomusa anaerophila gen. nov., sp. nov., an anaerobic methanol-utilizing bacterium isolated from a microbial fuel cell.</title>
        <authorList>
            <person name="Amano N."/>
            <person name="Yamamuro A."/>
            <person name="Miyahara M."/>
            <person name="Kouzuma A."/>
            <person name="Abe T."/>
            <person name="Watanabe K."/>
        </authorList>
    </citation>
    <scope>NUCLEOTIDE SEQUENCE [LARGE SCALE GENOMIC DNA]</scope>
    <source>
        <strain evidence="3 4">MMFC1</strain>
    </source>
</reference>
<dbReference type="KEGG" id="mana:MAMMFC1_00190"/>
<sequence length="566" mass="66408">MPRKLLRRLMRLQLTERDEQYWIAVEDFPLYCKAMDLERYKVMIRLGLPGEERQVTAGDWISSYIMGIDPDPVAAAMRILRRWIRFSGPFTIQNIQKQYAISAKLLKITLKKLIMLGEVVRLQESKKAAAVIYCHSKVYERIRRKTVELARLDIKPKRPETYLSFLCQFQRVNENLEQGEEQLKAVIKQLQGLFLPVEYWEHSVLPSRVKQYDPKLLDSLCSMGVIRWIGRLRQKTKEVAFYPGEDFARIISFGVPDPAITEPERRVYELLKSRPAGFTYEYALELKMDQIEFLHSVEGLVWKGLVTNDLFSPVRYYQEVRKKNLWVKYGSNPKTGRWSVIHWSKSADDREQLQYYVSMLLGRYGILSKEIIQFEKPPVKWTEVYEFLKQSEFFSGVKRGVFLEKISGIQYAKDEVIESLRLHEASLENSGFITIAACDPVNLLPLFQDEEDRVKVTRNPGTAVVFYNGRPVLMVRQYGKIIVPVAEEQEVLVGAIKDFVETFQNRRLWIEHSTISTLYWQEEGQDIDTSPIFEQMRELGFQSSYRGIELFKEFKYYEKQGKSVIR</sequence>
<evidence type="ECO:0000313" key="4">
    <source>
        <dbReference type="Proteomes" id="UP000276437"/>
    </source>
</evidence>
<dbReference type="GO" id="GO:0004386">
    <property type="term" value="F:helicase activity"/>
    <property type="evidence" value="ECO:0007669"/>
    <property type="project" value="UniProtKB-KW"/>
</dbReference>
<dbReference type="InterPro" id="IPR055367">
    <property type="entry name" value="WH4_Lhr"/>
</dbReference>
<dbReference type="InterPro" id="IPR055368">
    <property type="entry name" value="WH3_Lhr"/>
</dbReference>
<accession>A0A348AEQ9</accession>
<keyword evidence="4" id="KW-1185">Reference proteome</keyword>
<evidence type="ECO:0000259" key="2">
    <source>
        <dbReference type="Pfam" id="PF23235"/>
    </source>
</evidence>